<dbReference type="SMART" id="SM00304">
    <property type="entry name" value="HAMP"/>
    <property type="match status" value="2"/>
</dbReference>
<keyword evidence="4" id="KW-0175">Coiled coil</keyword>
<feature type="domain" description="HAMP" evidence="8">
    <location>
        <begin position="392"/>
        <end position="445"/>
    </location>
</feature>
<dbReference type="PANTHER" id="PTHR32089:SF112">
    <property type="entry name" value="LYSOZYME-LIKE PROTEIN-RELATED"/>
    <property type="match status" value="1"/>
</dbReference>
<dbReference type="SMART" id="SM00283">
    <property type="entry name" value="MA"/>
    <property type="match status" value="1"/>
</dbReference>
<feature type="region of interest" description="Disordered" evidence="5">
    <location>
        <begin position="356"/>
        <end position="394"/>
    </location>
</feature>
<feature type="compositionally biased region" description="Basic and acidic residues" evidence="5">
    <location>
        <begin position="356"/>
        <end position="391"/>
    </location>
</feature>
<dbReference type="Pfam" id="PF00015">
    <property type="entry name" value="MCPsignal"/>
    <property type="match status" value="1"/>
</dbReference>
<dbReference type="EMBL" id="JBHUDJ010000014">
    <property type="protein sequence ID" value="MFD1588979.1"/>
    <property type="molecule type" value="Genomic_DNA"/>
</dbReference>
<proteinExistence type="inferred from homology"/>
<sequence>MTRDRLSLLPESVRSRYTARLGFALALAILVVVASGVVISQQTQASLQDDVEGELQTVSETRAAQLDTWMAAVQRETQSTSDLSVYQTEDPTEISGRLSSMVESDRVPQDVVAIHYLNTSSMTIEASSNERFVDVDTAEQGAAFARNPPTFDGPADVAVTEPFRVPIADHRVISVLSPVPGQENRAIVYMIDLTAHTQRLQSSVEGAETVVVDGDGSVVTHPNQSVVGTQYGSDVPSVTPGESQFREQGARVEGVARMDALDWHVIVTTERAQAFALGQQINSDLIGLILLAVINLGLIGVTIGSGTAISLRRLSDRAEAMASGDLSVDLTSTRDDEIGSLYESFDRMRTSLRSKIQEAEDARESAESAREEAEQAQQEAEREREEAREMNEQLQQKAQEYGDVLGAVADGDLTARADPNVENEAMADIAQAINDAIADLEATIANTQEFAENVLESSEAVGASAETVDEASQRVRQSIREIYDGAAEQSDELQDAAGEMENLSATAEEVASSAQEVADTSHQAAQVGETGREAAQDAIEGMNAIEEETDATVREINRLDEELSEIGDIVSVITDIVEQTNMLALNASIEAARAGEAGSGFAVVADEVKQLAEETKEAAVDIESRIERVQAQAGDTVATMETTQERITDGVATVENTVESLETIVEYTEELDTAIQEIDDATAEQARTAQEVMEVIDHLTAISQQTSAEANTVADAADEQTDSITEVSENAEALRARARELTNLLERFDAEAMHAAGTEQARTTTTDD</sequence>
<feature type="coiled-coil region" evidence="4">
    <location>
        <begin position="717"/>
        <end position="751"/>
    </location>
</feature>
<gene>
    <name evidence="9" type="ORF">ACFR9U_18525</name>
</gene>
<dbReference type="CDD" id="cd06225">
    <property type="entry name" value="HAMP"/>
    <property type="match status" value="1"/>
</dbReference>
<feature type="domain" description="Methyl-accepting transducer" evidence="7">
    <location>
        <begin position="464"/>
        <end position="700"/>
    </location>
</feature>
<evidence type="ECO:0000259" key="8">
    <source>
        <dbReference type="PROSITE" id="PS50885"/>
    </source>
</evidence>
<dbReference type="Gene3D" id="1.10.287.950">
    <property type="entry name" value="Methyl-accepting chemotaxis protein"/>
    <property type="match status" value="1"/>
</dbReference>
<evidence type="ECO:0000313" key="9">
    <source>
        <dbReference type="EMBL" id="MFD1588979.1"/>
    </source>
</evidence>
<feature type="coiled-coil region" evidence="4">
    <location>
        <begin position="605"/>
        <end position="632"/>
    </location>
</feature>
<protein>
    <submittedName>
        <fullName evidence="9">Methyl-accepting chemotaxis protein</fullName>
    </submittedName>
</protein>
<dbReference type="InterPro" id="IPR003660">
    <property type="entry name" value="HAMP_dom"/>
</dbReference>
<keyword evidence="10" id="KW-1185">Reference proteome</keyword>
<keyword evidence="1 3" id="KW-0807">Transducer</keyword>
<keyword evidence="6" id="KW-0472">Membrane</keyword>
<evidence type="ECO:0000256" key="5">
    <source>
        <dbReference type="SAM" id="MobiDB-lite"/>
    </source>
</evidence>
<dbReference type="RefSeq" id="WP_247378630.1">
    <property type="nucleotide sequence ID" value="NZ_JALLGV010000005.1"/>
</dbReference>
<evidence type="ECO:0000259" key="7">
    <source>
        <dbReference type="PROSITE" id="PS50111"/>
    </source>
</evidence>
<organism evidence="9 10">
    <name type="scientific">Halorientalis brevis</name>
    <dbReference type="NCBI Taxonomy" id="1126241"/>
    <lineage>
        <taxon>Archaea</taxon>
        <taxon>Methanobacteriati</taxon>
        <taxon>Methanobacteriota</taxon>
        <taxon>Stenosarchaea group</taxon>
        <taxon>Halobacteria</taxon>
        <taxon>Halobacteriales</taxon>
        <taxon>Haloarculaceae</taxon>
        <taxon>Halorientalis</taxon>
    </lineage>
</organism>
<dbReference type="SUPFAM" id="SSF58104">
    <property type="entry name" value="Methyl-accepting chemotaxis protein (MCP) signaling domain"/>
    <property type="match status" value="1"/>
</dbReference>
<dbReference type="GO" id="GO:0007165">
    <property type="term" value="P:signal transduction"/>
    <property type="evidence" value="ECO:0007669"/>
    <property type="project" value="UniProtKB-KW"/>
</dbReference>
<keyword evidence="6" id="KW-0812">Transmembrane</keyword>
<name>A0ABD6CI32_9EURY</name>
<dbReference type="InterPro" id="IPR004089">
    <property type="entry name" value="MCPsignal_dom"/>
</dbReference>
<dbReference type="AlphaFoldDB" id="A0ABD6CI32"/>
<feature type="domain" description="HAMP" evidence="8">
    <location>
        <begin position="311"/>
        <end position="357"/>
    </location>
</feature>
<dbReference type="CDD" id="cd11386">
    <property type="entry name" value="MCP_signal"/>
    <property type="match status" value="1"/>
</dbReference>
<dbReference type="Proteomes" id="UP001597119">
    <property type="component" value="Unassembled WGS sequence"/>
</dbReference>
<keyword evidence="6" id="KW-1133">Transmembrane helix</keyword>
<evidence type="ECO:0000256" key="1">
    <source>
        <dbReference type="ARBA" id="ARBA00023224"/>
    </source>
</evidence>
<dbReference type="SUPFAM" id="SSF158472">
    <property type="entry name" value="HAMP domain-like"/>
    <property type="match status" value="1"/>
</dbReference>
<dbReference type="Gene3D" id="6.10.250.1910">
    <property type="match status" value="1"/>
</dbReference>
<evidence type="ECO:0000256" key="3">
    <source>
        <dbReference type="PROSITE-ProRule" id="PRU00284"/>
    </source>
</evidence>
<feature type="coiled-coil region" evidence="4">
    <location>
        <begin position="664"/>
        <end position="691"/>
    </location>
</feature>
<evidence type="ECO:0000313" key="10">
    <source>
        <dbReference type="Proteomes" id="UP001597119"/>
    </source>
</evidence>
<comment type="similarity">
    <text evidence="2">Belongs to the methyl-accepting chemotaxis (MCP) protein family.</text>
</comment>
<accession>A0ABD6CI32</accession>
<comment type="caution">
    <text evidence="9">The sequence shown here is derived from an EMBL/GenBank/DDBJ whole genome shotgun (WGS) entry which is preliminary data.</text>
</comment>
<dbReference type="PROSITE" id="PS50111">
    <property type="entry name" value="CHEMOTAXIS_TRANSDUC_2"/>
    <property type="match status" value="1"/>
</dbReference>
<evidence type="ECO:0000256" key="4">
    <source>
        <dbReference type="SAM" id="Coils"/>
    </source>
</evidence>
<dbReference type="Pfam" id="PF00672">
    <property type="entry name" value="HAMP"/>
    <property type="match status" value="1"/>
</dbReference>
<evidence type="ECO:0000256" key="6">
    <source>
        <dbReference type="SAM" id="Phobius"/>
    </source>
</evidence>
<evidence type="ECO:0000256" key="2">
    <source>
        <dbReference type="ARBA" id="ARBA00029447"/>
    </source>
</evidence>
<feature type="transmembrane region" description="Helical" evidence="6">
    <location>
        <begin position="21"/>
        <end position="39"/>
    </location>
</feature>
<dbReference type="PROSITE" id="PS50885">
    <property type="entry name" value="HAMP"/>
    <property type="match status" value="2"/>
</dbReference>
<dbReference type="PANTHER" id="PTHR32089">
    <property type="entry name" value="METHYL-ACCEPTING CHEMOTAXIS PROTEIN MCPB"/>
    <property type="match status" value="1"/>
</dbReference>
<reference evidence="9 10" key="1">
    <citation type="journal article" date="2019" name="Int. J. Syst. Evol. Microbiol.">
        <title>The Global Catalogue of Microorganisms (GCM) 10K type strain sequencing project: providing services to taxonomists for standard genome sequencing and annotation.</title>
        <authorList>
            <consortium name="The Broad Institute Genomics Platform"/>
            <consortium name="The Broad Institute Genome Sequencing Center for Infectious Disease"/>
            <person name="Wu L."/>
            <person name="Ma J."/>
        </authorList>
    </citation>
    <scope>NUCLEOTIDE SEQUENCE [LARGE SCALE GENOMIC DNA]</scope>
    <source>
        <strain evidence="9 10">CGMCC 1.12125</strain>
    </source>
</reference>